<keyword evidence="3" id="KW-1185">Reference proteome</keyword>
<dbReference type="EMBL" id="CP059274">
    <property type="protein sequence ID" value="QLQ82653.1"/>
    <property type="molecule type" value="Genomic_DNA"/>
</dbReference>
<evidence type="ECO:0000313" key="2">
    <source>
        <dbReference type="EMBL" id="QLQ82653.1"/>
    </source>
</evidence>
<feature type="transmembrane region" description="Helical" evidence="1">
    <location>
        <begin position="107"/>
        <end position="134"/>
    </location>
</feature>
<sequence length="301" mass="33372">MSGLYRSLFRLITLLFYAGNTLLLILIIISGGTNSYPISNFYWVQADTSGIPNAPNLTRWTFWGACSTENGSTNCGDHLSPAYPISPLDNFGTKVNVPNKFITDRDAFYYLTRFAFCFFWIALALLGVSFLLYIGTWCSYGFSKVVFILTTVGTLFNVTAVILETAASVMARNAFSNAHRATRLGSDLFGIAWASVALCLLESAASFYEYFKKFKSHLIKNHAKEITAAETHPLGTKNWFYSSKSDQPAEEPAIVATDPYAQNNVTSTAAANTVSQDNQHKGINFFTIRRTQKVTHDDDSV</sequence>
<dbReference type="Proteomes" id="UP000510647">
    <property type="component" value="Chromosome 8"/>
</dbReference>
<dbReference type="GO" id="GO:0031505">
    <property type="term" value="P:fungal-type cell wall organization"/>
    <property type="evidence" value="ECO:0007669"/>
    <property type="project" value="TreeGrafter"/>
</dbReference>
<dbReference type="AlphaFoldDB" id="A0A7H9HZI6"/>
<accession>A0A7H9HZI6</accession>
<dbReference type="GO" id="GO:0030866">
    <property type="term" value="P:cortical actin cytoskeleton organization"/>
    <property type="evidence" value="ECO:0007669"/>
    <property type="project" value="TreeGrafter"/>
</dbReference>
<gene>
    <name evidence="2" type="ORF">HG537_0H04160</name>
</gene>
<name>A0A7H9HZI6_9SACH</name>
<dbReference type="GO" id="GO:0032185">
    <property type="term" value="P:septin cytoskeleton organization"/>
    <property type="evidence" value="ECO:0007669"/>
    <property type="project" value="TreeGrafter"/>
</dbReference>
<organism evidence="2 3">
    <name type="scientific">Torulaspora globosa</name>
    <dbReference type="NCBI Taxonomy" id="48254"/>
    <lineage>
        <taxon>Eukaryota</taxon>
        <taxon>Fungi</taxon>
        <taxon>Dikarya</taxon>
        <taxon>Ascomycota</taxon>
        <taxon>Saccharomycotina</taxon>
        <taxon>Saccharomycetes</taxon>
        <taxon>Saccharomycetales</taxon>
        <taxon>Saccharomycetaceae</taxon>
        <taxon>Torulaspora</taxon>
    </lineage>
</organism>
<feature type="transmembrane region" description="Helical" evidence="1">
    <location>
        <begin position="12"/>
        <end position="33"/>
    </location>
</feature>
<dbReference type="GO" id="GO:0005938">
    <property type="term" value="C:cell cortex"/>
    <property type="evidence" value="ECO:0007669"/>
    <property type="project" value="TreeGrafter"/>
</dbReference>
<evidence type="ECO:0008006" key="4">
    <source>
        <dbReference type="Google" id="ProtNLM"/>
    </source>
</evidence>
<proteinExistence type="predicted"/>
<dbReference type="Pfam" id="PF06687">
    <property type="entry name" value="SUR7"/>
    <property type="match status" value="1"/>
</dbReference>
<protein>
    <recommendedName>
        <fullName evidence="4">SUR7-domain-containing protein</fullName>
    </recommendedName>
</protein>
<feature type="transmembrane region" description="Helical" evidence="1">
    <location>
        <begin position="191"/>
        <end position="211"/>
    </location>
</feature>
<dbReference type="PANTHER" id="PTHR36414">
    <property type="entry name" value="PROTEIN SUR7"/>
    <property type="match status" value="1"/>
</dbReference>
<keyword evidence="1" id="KW-1133">Transmembrane helix</keyword>
<feature type="transmembrane region" description="Helical" evidence="1">
    <location>
        <begin position="146"/>
        <end position="171"/>
    </location>
</feature>
<dbReference type="OrthoDB" id="5419460at2759"/>
<evidence type="ECO:0000256" key="1">
    <source>
        <dbReference type="SAM" id="Phobius"/>
    </source>
</evidence>
<dbReference type="Gene3D" id="1.20.140.150">
    <property type="match status" value="1"/>
</dbReference>
<keyword evidence="1" id="KW-0472">Membrane</keyword>
<dbReference type="GO" id="GO:0045121">
    <property type="term" value="C:membrane raft"/>
    <property type="evidence" value="ECO:0007669"/>
    <property type="project" value="TreeGrafter"/>
</dbReference>
<dbReference type="GO" id="GO:0006897">
    <property type="term" value="P:endocytosis"/>
    <property type="evidence" value="ECO:0007669"/>
    <property type="project" value="TreeGrafter"/>
</dbReference>
<dbReference type="GO" id="GO:0005886">
    <property type="term" value="C:plasma membrane"/>
    <property type="evidence" value="ECO:0007669"/>
    <property type="project" value="InterPro"/>
</dbReference>
<evidence type="ECO:0000313" key="3">
    <source>
        <dbReference type="Proteomes" id="UP000510647"/>
    </source>
</evidence>
<dbReference type="InterPro" id="IPR009571">
    <property type="entry name" value="SUR7/Rim9-like_fungi"/>
</dbReference>
<keyword evidence="1" id="KW-0812">Transmembrane</keyword>
<reference evidence="2 3" key="1">
    <citation type="submission" date="2020-06" db="EMBL/GenBank/DDBJ databases">
        <title>The yeast mating-type switching endonuclease HO is a domesticated member of an unorthodox homing genetic element family.</title>
        <authorList>
            <person name="Coughlan A.Y."/>
            <person name="Lombardi L."/>
            <person name="Braun-Galleani S."/>
            <person name="Martos A.R."/>
            <person name="Galeote V."/>
            <person name="Bigey F."/>
            <person name="Dequin S."/>
            <person name="Byrne K.P."/>
            <person name="Wolfe K.H."/>
        </authorList>
    </citation>
    <scope>NUCLEOTIDE SEQUENCE [LARGE SCALE GENOMIC DNA]</scope>
    <source>
        <strain evidence="2 3">CBS2947</strain>
    </source>
</reference>
<dbReference type="PANTHER" id="PTHR36414:SF1">
    <property type="entry name" value="PROTEIN SUR7"/>
    <property type="match status" value="1"/>
</dbReference>